<protein>
    <submittedName>
        <fullName evidence="2">AMP-binding enzyme</fullName>
    </submittedName>
</protein>
<name>A0AAC9LEA1_9PSEU</name>
<proteinExistence type="predicted"/>
<dbReference type="Proteomes" id="UP000185511">
    <property type="component" value="Chromosome"/>
</dbReference>
<keyword evidence="3" id="KW-1185">Reference proteome</keyword>
<organism evidence="2 3">
    <name type="scientific">Actinoalloteichus fjordicus</name>
    <dbReference type="NCBI Taxonomy" id="1612552"/>
    <lineage>
        <taxon>Bacteria</taxon>
        <taxon>Bacillati</taxon>
        <taxon>Actinomycetota</taxon>
        <taxon>Actinomycetes</taxon>
        <taxon>Pseudonocardiales</taxon>
        <taxon>Pseudonocardiaceae</taxon>
        <taxon>Actinoalloteichus</taxon>
    </lineage>
</organism>
<evidence type="ECO:0000313" key="2">
    <source>
        <dbReference type="EMBL" id="APU15255.1"/>
    </source>
</evidence>
<dbReference type="Gene3D" id="3.40.50.12780">
    <property type="entry name" value="N-terminal domain of ligase-like"/>
    <property type="match status" value="1"/>
</dbReference>
<feature type="domain" description="AMP-dependent synthetase/ligase" evidence="1">
    <location>
        <begin position="134"/>
        <end position="282"/>
    </location>
</feature>
<accession>A0AAC9LEA1</accession>
<dbReference type="PANTHER" id="PTHR43767">
    <property type="entry name" value="LONG-CHAIN-FATTY-ACID--COA LIGASE"/>
    <property type="match status" value="1"/>
</dbReference>
<dbReference type="EMBL" id="CP016076">
    <property type="protein sequence ID" value="APU15255.1"/>
    <property type="molecule type" value="Genomic_DNA"/>
</dbReference>
<evidence type="ECO:0000259" key="1">
    <source>
        <dbReference type="Pfam" id="PF00501"/>
    </source>
</evidence>
<dbReference type="PANTHER" id="PTHR43767:SF1">
    <property type="entry name" value="NONRIBOSOMAL PEPTIDE SYNTHASE PES1 (EUROFUNG)-RELATED"/>
    <property type="match status" value="1"/>
</dbReference>
<dbReference type="RefSeq" id="WP_198042730.1">
    <property type="nucleotide sequence ID" value="NZ_CP016076.1"/>
</dbReference>
<dbReference type="KEGG" id="acad:UA74_16035"/>
<dbReference type="InterPro" id="IPR042099">
    <property type="entry name" value="ANL_N_sf"/>
</dbReference>
<dbReference type="Pfam" id="PF00501">
    <property type="entry name" value="AMP-binding"/>
    <property type="match status" value="1"/>
</dbReference>
<evidence type="ECO:0000313" key="3">
    <source>
        <dbReference type="Proteomes" id="UP000185511"/>
    </source>
</evidence>
<dbReference type="AlphaFoldDB" id="A0AAC9LEA1"/>
<sequence length="421" mass="44133">MMNTRFTLSSGEETDSFTLAREALRANGITLPKAPTRIAVTGDDQHVTAAITLHLLNSDHQVVLVPTSLAGGRSLPRGCGYGLVALGRTVREVCPASRIGTFGGGWRVALYSSGSTRAAATFGFDGRQLDTLAAWYAHAYGVTAASVIVTSLPVSYNFTFVAGLILAAASGAALRLVGAADEVLAEAACLAVRADRVVVLANPVTLDSAKTDSRLPDHVLVDSGGAPLSTPGLRELRHAVADVREGYGLTETGSLTHFDLEGSGDSLGTVGTSQPGVRCWIEAVDDKPRIALETPVIGTEVAPDGTTGRPRTSMLTGDLGTIGPVGRLRLLGRADDHRINGFWPRDTLDMVAEVTGARCALVLHPNPDRVRVKVLGELSAGDVSRIRSVVAHELALSPAGITVEGEDDTSLHSRKLSRRTP</sequence>
<dbReference type="InterPro" id="IPR000873">
    <property type="entry name" value="AMP-dep_synth/lig_dom"/>
</dbReference>
<dbReference type="SUPFAM" id="SSF56801">
    <property type="entry name" value="Acetyl-CoA synthetase-like"/>
    <property type="match status" value="1"/>
</dbReference>
<dbReference type="InterPro" id="IPR050237">
    <property type="entry name" value="ATP-dep_AMP-bd_enzyme"/>
</dbReference>
<reference evidence="3" key="1">
    <citation type="submission" date="2016-06" db="EMBL/GenBank/DDBJ databases">
        <title>Complete genome sequence of Actinoalloteichus fjordicus DSM 46855 (=ADI127-17), type strain of the new species Actinoalloteichus fjordicus.</title>
        <authorList>
            <person name="Ruckert C."/>
            <person name="Nouioui I."/>
            <person name="Willmese J."/>
            <person name="van Wezel G."/>
            <person name="Klenk H.-P."/>
            <person name="Kalinowski J."/>
            <person name="Zotchev S.B."/>
        </authorList>
    </citation>
    <scope>NUCLEOTIDE SEQUENCE [LARGE SCALE GENOMIC DNA]</scope>
    <source>
        <strain evidence="3">ADI127-7</strain>
    </source>
</reference>
<gene>
    <name evidence="2" type="ORF">UA74_16035</name>
</gene>